<sequence length="84" mass="9376">MCRRPSEVAPVCRRNVPLVIEGGASVPHHDTYKNSDLQYLSQRQKGCISVFSEYCIVGSSYVATWAEVEGRKHSRLSPLLVIAK</sequence>
<evidence type="ECO:0000313" key="1">
    <source>
        <dbReference type="EMBL" id="GBP38451.1"/>
    </source>
</evidence>
<dbReference type="AlphaFoldDB" id="A0A4C1VIV2"/>
<accession>A0A4C1VIV2</accession>
<evidence type="ECO:0000313" key="2">
    <source>
        <dbReference type="Proteomes" id="UP000299102"/>
    </source>
</evidence>
<comment type="caution">
    <text evidence="1">The sequence shown here is derived from an EMBL/GenBank/DDBJ whole genome shotgun (WGS) entry which is preliminary data.</text>
</comment>
<proteinExistence type="predicted"/>
<reference evidence="1 2" key="1">
    <citation type="journal article" date="2019" name="Commun. Biol.">
        <title>The bagworm genome reveals a unique fibroin gene that provides high tensile strength.</title>
        <authorList>
            <person name="Kono N."/>
            <person name="Nakamura H."/>
            <person name="Ohtoshi R."/>
            <person name="Tomita M."/>
            <person name="Numata K."/>
            <person name="Arakawa K."/>
        </authorList>
    </citation>
    <scope>NUCLEOTIDE SEQUENCE [LARGE SCALE GENOMIC DNA]</scope>
</reference>
<organism evidence="1 2">
    <name type="scientific">Eumeta variegata</name>
    <name type="common">Bagworm moth</name>
    <name type="synonym">Eumeta japonica</name>
    <dbReference type="NCBI Taxonomy" id="151549"/>
    <lineage>
        <taxon>Eukaryota</taxon>
        <taxon>Metazoa</taxon>
        <taxon>Ecdysozoa</taxon>
        <taxon>Arthropoda</taxon>
        <taxon>Hexapoda</taxon>
        <taxon>Insecta</taxon>
        <taxon>Pterygota</taxon>
        <taxon>Neoptera</taxon>
        <taxon>Endopterygota</taxon>
        <taxon>Lepidoptera</taxon>
        <taxon>Glossata</taxon>
        <taxon>Ditrysia</taxon>
        <taxon>Tineoidea</taxon>
        <taxon>Psychidae</taxon>
        <taxon>Oiketicinae</taxon>
        <taxon>Eumeta</taxon>
    </lineage>
</organism>
<dbReference type="EMBL" id="BGZK01000349">
    <property type="protein sequence ID" value="GBP38451.1"/>
    <property type="molecule type" value="Genomic_DNA"/>
</dbReference>
<keyword evidence="2" id="KW-1185">Reference proteome</keyword>
<dbReference type="Proteomes" id="UP000299102">
    <property type="component" value="Unassembled WGS sequence"/>
</dbReference>
<protein>
    <submittedName>
        <fullName evidence="1">Uncharacterized protein</fullName>
    </submittedName>
</protein>
<name>A0A4C1VIV2_EUMVA</name>
<gene>
    <name evidence="1" type="ORF">EVAR_23657_1</name>
</gene>